<accession>A0AAV7WMB8</accession>
<sequence length="103" mass="11311">MRWGLKGRANLCKLSSRVPRLKRRFCAASGRPSTGGKSTRQPGLREEVSTSETPCVCQGSRVLGIVVPELGGSRVGWLLWQSEARARAPSNNCSDRSERKHCT</sequence>
<name>A0AAV7WMB8_PLEWA</name>
<dbReference type="Proteomes" id="UP001066276">
    <property type="component" value="Chromosome 1_1"/>
</dbReference>
<evidence type="ECO:0000313" key="3">
    <source>
        <dbReference type="Proteomes" id="UP001066276"/>
    </source>
</evidence>
<feature type="region of interest" description="Disordered" evidence="1">
    <location>
        <begin position="27"/>
        <end position="47"/>
    </location>
</feature>
<reference evidence="2" key="1">
    <citation type="journal article" date="2022" name="bioRxiv">
        <title>Sequencing and chromosome-scale assembly of the giantPleurodeles waltlgenome.</title>
        <authorList>
            <person name="Brown T."/>
            <person name="Elewa A."/>
            <person name="Iarovenko S."/>
            <person name="Subramanian E."/>
            <person name="Araus A.J."/>
            <person name="Petzold A."/>
            <person name="Susuki M."/>
            <person name="Suzuki K.-i.T."/>
            <person name="Hayashi T."/>
            <person name="Toyoda A."/>
            <person name="Oliveira C."/>
            <person name="Osipova E."/>
            <person name="Leigh N.D."/>
            <person name="Simon A."/>
            <person name="Yun M.H."/>
        </authorList>
    </citation>
    <scope>NUCLEOTIDE SEQUENCE</scope>
    <source>
        <strain evidence="2">20211129_DDA</strain>
        <tissue evidence="2">Liver</tissue>
    </source>
</reference>
<gene>
    <name evidence="2" type="ORF">NDU88_001923</name>
</gene>
<dbReference type="EMBL" id="JANPWB010000001">
    <property type="protein sequence ID" value="KAJ1214304.1"/>
    <property type="molecule type" value="Genomic_DNA"/>
</dbReference>
<evidence type="ECO:0000256" key="1">
    <source>
        <dbReference type="SAM" id="MobiDB-lite"/>
    </source>
</evidence>
<feature type="compositionally biased region" description="Polar residues" evidence="1">
    <location>
        <begin position="31"/>
        <end position="41"/>
    </location>
</feature>
<keyword evidence="3" id="KW-1185">Reference proteome</keyword>
<dbReference type="AlphaFoldDB" id="A0AAV7WMB8"/>
<protein>
    <submittedName>
        <fullName evidence="2">Uncharacterized protein</fullName>
    </submittedName>
</protein>
<evidence type="ECO:0000313" key="2">
    <source>
        <dbReference type="EMBL" id="KAJ1214304.1"/>
    </source>
</evidence>
<comment type="caution">
    <text evidence="2">The sequence shown here is derived from an EMBL/GenBank/DDBJ whole genome shotgun (WGS) entry which is preliminary data.</text>
</comment>
<proteinExistence type="predicted"/>
<organism evidence="2 3">
    <name type="scientific">Pleurodeles waltl</name>
    <name type="common">Iberian ribbed newt</name>
    <dbReference type="NCBI Taxonomy" id="8319"/>
    <lineage>
        <taxon>Eukaryota</taxon>
        <taxon>Metazoa</taxon>
        <taxon>Chordata</taxon>
        <taxon>Craniata</taxon>
        <taxon>Vertebrata</taxon>
        <taxon>Euteleostomi</taxon>
        <taxon>Amphibia</taxon>
        <taxon>Batrachia</taxon>
        <taxon>Caudata</taxon>
        <taxon>Salamandroidea</taxon>
        <taxon>Salamandridae</taxon>
        <taxon>Pleurodelinae</taxon>
        <taxon>Pleurodeles</taxon>
    </lineage>
</organism>